<dbReference type="GO" id="GO:0006508">
    <property type="term" value="P:proteolysis"/>
    <property type="evidence" value="ECO:0007669"/>
    <property type="project" value="UniProtKB-KW"/>
</dbReference>
<comment type="caution">
    <text evidence="9">The sequence shown here is derived from an EMBL/GenBank/DDBJ whole genome shotgun (WGS) entry which is preliminary data.</text>
</comment>
<evidence type="ECO:0000256" key="7">
    <source>
        <dbReference type="SAM" id="SignalP"/>
    </source>
</evidence>
<dbReference type="CDD" id="cd07560">
    <property type="entry name" value="Peptidase_S41_CPP"/>
    <property type="match status" value="1"/>
</dbReference>
<evidence type="ECO:0000259" key="8">
    <source>
        <dbReference type="PROSITE" id="PS50106"/>
    </source>
</evidence>
<keyword evidence="4 5" id="KW-0720">Serine protease</keyword>
<dbReference type="Proteomes" id="UP000238426">
    <property type="component" value="Unassembled WGS sequence"/>
</dbReference>
<dbReference type="GO" id="GO:0008236">
    <property type="term" value="F:serine-type peptidase activity"/>
    <property type="evidence" value="ECO:0007669"/>
    <property type="project" value="UniProtKB-KW"/>
</dbReference>
<keyword evidence="6" id="KW-0175">Coiled coil</keyword>
<dbReference type="GO" id="GO:0030288">
    <property type="term" value="C:outer membrane-bounded periplasmic space"/>
    <property type="evidence" value="ECO:0007669"/>
    <property type="project" value="TreeGrafter"/>
</dbReference>
<dbReference type="NCBIfam" id="TIGR00225">
    <property type="entry name" value="prc"/>
    <property type="match status" value="1"/>
</dbReference>
<dbReference type="SUPFAM" id="SSF52096">
    <property type="entry name" value="ClpP/crotonase"/>
    <property type="match status" value="1"/>
</dbReference>
<keyword evidence="3 5" id="KW-0378">Hydrolase</keyword>
<dbReference type="Gene3D" id="3.90.226.10">
    <property type="entry name" value="2-enoyl-CoA Hydratase, Chain A, domain 1"/>
    <property type="match status" value="1"/>
</dbReference>
<dbReference type="AlphaFoldDB" id="A0A2T1NFP7"/>
<keyword evidence="7" id="KW-0732">Signal</keyword>
<evidence type="ECO:0000256" key="3">
    <source>
        <dbReference type="ARBA" id="ARBA00022801"/>
    </source>
</evidence>
<dbReference type="GO" id="GO:0007165">
    <property type="term" value="P:signal transduction"/>
    <property type="evidence" value="ECO:0007669"/>
    <property type="project" value="TreeGrafter"/>
</dbReference>
<dbReference type="Pfam" id="PF03572">
    <property type="entry name" value="Peptidase_S41"/>
    <property type="match status" value="1"/>
</dbReference>
<keyword evidence="2 5" id="KW-0645">Protease</keyword>
<dbReference type="GO" id="GO:0004175">
    <property type="term" value="F:endopeptidase activity"/>
    <property type="evidence" value="ECO:0007669"/>
    <property type="project" value="TreeGrafter"/>
</dbReference>
<dbReference type="InterPro" id="IPR020992">
    <property type="entry name" value="Tail_Prtase_C"/>
</dbReference>
<feature type="signal peptide" evidence="7">
    <location>
        <begin position="1"/>
        <end position="20"/>
    </location>
</feature>
<evidence type="ECO:0000256" key="5">
    <source>
        <dbReference type="RuleBase" id="RU004404"/>
    </source>
</evidence>
<dbReference type="InterPro" id="IPR040573">
    <property type="entry name" value="TSP_N"/>
</dbReference>
<dbReference type="SMART" id="SM00228">
    <property type="entry name" value="PDZ"/>
    <property type="match status" value="1"/>
</dbReference>
<comment type="similarity">
    <text evidence="1 5">Belongs to the peptidase S41A family.</text>
</comment>
<dbReference type="PROSITE" id="PS51257">
    <property type="entry name" value="PROKAR_LIPOPROTEIN"/>
    <property type="match status" value="1"/>
</dbReference>
<feature type="coiled-coil region" evidence="6">
    <location>
        <begin position="623"/>
        <end position="650"/>
    </location>
</feature>
<dbReference type="RefSeq" id="WP_106461851.1">
    <property type="nucleotide sequence ID" value="NZ_PXOQ01000006.1"/>
</dbReference>
<sequence>MKRNYNILLLLVLFAFGSCSFTTKVDNDPNKDKLLVQIITMALEQLHFEPKQINDEFSKEILADFIETVDPLKRFFLEEDINDFKKFETLIDDQLRNYDISFFNLVYDRLLIRQNEAKTYYQDIVKKPFDFSKDEVYDADYENLAYAKNKKELKDRWRLQLKFNALTSYDDLLLEKEEQNKTGFDESLVTEVKTSTASQLEEKAREETAKSLNIFFTDYIEDLDKTDWFNVYVNTIVEEFDPHTSYLAPDDKDKFDQQMSGKFEGIGARLQKRLDYIKIVDIISGGPAWRGQELEVEDVIMKVRQEKEKQPVSIVGMRIDDAIKLIKGPKGSKVILTVKKVDGTIKDITITRDIVELEETYAKSTLITKDKSIYGIINLPRFYIDFEDYNKRNAATDIRQEIERLKEQNIEGLILDLRNNGGGSLKTVVDIAGLFIKDGPIVQVRSAGQPQEVLEDEDDAIVWDGPLVIMVNELSASASEILAAAMQDYKRAIIIGSKQTYGKGTVQNVLDLNRMVRNNSHDDLGALKLTRQKFYRINGGSTQLKGVESDVVVPDRYSFIEIGERDQENPLPWDKIDAVNYKVWDKDFNYDKTISNSKDRMKENQQLKLIEQNAKWAKIKSDNKIYNLNYKKYRANVEEIEQESKQFDAINDFRNKLVFNSLPYETKLFEKDSTLKEKRTRWHENLTKDVHVDEAVNVLDDMSKTYDIKNVATIKN</sequence>
<dbReference type="PROSITE" id="PS50106">
    <property type="entry name" value="PDZ"/>
    <property type="match status" value="1"/>
</dbReference>
<feature type="chain" id="PRO_5015431902" evidence="7">
    <location>
        <begin position="21"/>
        <end position="716"/>
    </location>
</feature>
<name>A0A2T1NFP7_9FLAO</name>
<feature type="domain" description="PDZ" evidence="8">
    <location>
        <begin position="252"/>
        <end position="327"/>
    </location>
</feature>
<dbReference type="InterPro" id="IPR005151">
    <property type="entry name" value="Tail-specific_protease"/>
</dbReference>
<evidence type="ECO:0000256" key="6">
    <source>
        <dbReference type="SAM" id="Coils"/>
    </source>
</evidence>
<organism evidence="9 10">
    <name type="scientific">Aurantibacter aestuarii</name>
    <dbReference type="NCBI Taxonomy" id="1266046"/>
    <lineage>
        <taxon>Bacteria</taxon>
        <taxon>Pseudomonadati</taxon>
        <taxon>Bacteroidota</taxon>
        <taxon>Flavobacteriia</taxon>
        <taxon>Flavobacteriales</taxon>
        <taxon>Flavobacteriaceae</taxon>
        <taxon>Aurantibacter</taxon>
    </lineage>
</organism>
<dbReference type="InterPro" id="IPR029045">
    <property type="entry name" value="ClpP/crotonase-like_dom_sf"/>
</dbReference>
<dbReference type="InterPro" id="IPR036034">
    <property type="entry name" value="PDZ_sf"/>
</dbReference>
<keyword evidence="10" id="KW-1185">Reference proteome</keyword>
<dbReference type="OrthoDB" id="9812068at2"/>
<dbReference type="InterPro" id="IPR004447">
    <property type="entry name" value="Peptidase_S41A"/>
</dbReference>
<dbReference type="Pfam" id="PF11818">
    <property type="entry name" value="DUF3340"/>
    <property type="match status" value="1"/>
</dbReference>
<dbReference type="InterPro" id="IPR001478">
    <property type="entry name" value="PDZ"/>
</dbReference>
<evidence type="ECO:0000256" key="1">
    <source>
        <dbReference type="ARBA" id="ARBA00009179"/>
    </source>
</evidence>
<dbReference type="Gene3D" id="2.30.42.10">
    <property type="match status" value="1"/>
</dbReference>
<evidence type="ECO:0000313" key="10">
    <source>
        <dbReference type="Proteomes" id="UP000238426"/>
    </source>
</evidence>
<dbReference type="CDD" id="cd06782">
    <property type="entry name" value="cpPDZ_CPP-like"/>
    <property type="match status" value="1"/>
</dbReference>
<reference evidence="9 10" key="1">
    <citation type="submission" date="2018-03" db="EMBL/GenBank/DDBJ databases">
        <title>Mesoflavibacter sp. HG37 and Mesoflavibacter sp. HG96 sp.nov., two marine bacteria isolated from seawater of Western Pacific Ocean.</title>
        <authorList>
            <person name="Cheng H."/>
            <person name="Wu Y.-H."/>
            <person name="Guo L.-L."/>
            <person name="Xu X.-W."/>
        </authorList>
    </citation>
    <scope>NUCLEOTIDE SEQUENCE [LARGE SCALE GENOMIC DNA]</scope>
    <source>
        <strain evidence="9 10">KCTC 32269</strain>
    </source>
</reference>
<gene>
    <name evidence="9" type="ORF">C7H52_00120</name>
</gene>
<dbReference type="SMART" id="SM00245">
    <property type="entry name" value="TSPc"/>
    <property type="match status" value="1"/>
</dbReference>
<evidence type="ECO:0000313" key="9">
    <source>
        <dbReference type="EMBL" id="PSG91556.1"/>
    </source>
</evidence>
<accession>A0A2T1NFP7</accession>
<dbReference type="SUPFAM" id="SSF50156">
    <property type="entry name" value="PDZ domain-like"/>
    <property type="match status" value="1"/>
</dbReference>
<dbReference type="EMBL" id="PXOQ01000006">
    <property type="protein sequence ID" value="PSG91556.1"/>
    <property type="molecule type" value="Genomic_DNA"/>
</dbReference>
<protein>
    <submittedName>
        <fullName evidence="9">Tail-specific protease</fullName>
    </submittedName>
</protein>
<dbReference type="PANTHER" id="PTHR32060">
    <property type="entry name" value="TAIL-SPECIFIC PROTEASE"/>
    <property type="match status" value="1"/>
</dbReference>
<evidence type="ECO:0000256" key="4">
    <source>
        <dbReference type="ARBA" id="ARBA00022825"/>
    </source>
</evidence>
<dbReference type="PANTHER" id="PTHR32060:SF22">
    <property type="entry name" value="CARBOXYL-TERMINAL-PROCESSING PEPTIDASE 3, CHLOROPLASTIC"/>
    <property type="match status" value="1"/>
</dbReference>
<proteinExistence type="inferred from homology"/>
<evidence type="ECO:0000256" key="2">
    <source>
        <dbReference type="ARBA" id="ARBA00022670"/>
    </source>
</evidence>
<dbReference type="Pfam" id="PF17804">
    <property type="entry name" value="TSP_NTD"/>
    <property type="match status" value="1"/>
</dbReference>